<dbReference type="AlphaFoldDB" id="A0A147GPE7"/>
<organism evidence="2 3">
    <name type="scientific">Pseudacidovorax intermedius</name>
    <dbReference type="NCBI Taxonomy" id="433924"/>
    <lineage>
        <taxon>Bacteria</taxon>
        <taxon>Pseudomonadati</taxon>
        <taxon>Pseudomonadota</taxon>
        <taxon>Betaproteobacteria</taxon>
        <taxon>Burkholderiales</taxon>
        <taxon>Comamonadaceae</taxon>
        <taxon>Pseudacidovorax</taxon>
    </lineage>
</organism>
<dbReference type="PATRIC" id="fig|433924.3.peg.713"/>
<dbReference type="GO" id="GO:0051920">
    <property type="term" value="F:peroxiredoxin activity"/>
    <property type="evidence" value="ECO:0007669"/>
    <property type="project" value="InterPro"/>
</dbReference>
<dbReference type="InterPro" id="IPR003779">
    <property type="entry name" value="CMD-like"/>
</dbReference>
<proteinExistence type="predicted"/>
<dbReference type="Gene3D" id="1.20.1290.10">
    <property type="entry name" value="AhpD-like"/>
    <property type="match status" value="1"/>
</dbReference>
<dbReference type="RefSeq" id="WP_058643448.1">
    <property type="nucleotide sequence ID" value="NZ_LDSL01000127.1"/>
</dbReference>
<evidence type="ECO:0000313" key="3">
    <source>
        <dbReference type="Proteomes" id="UP000072741"/>
    </source>
</evidence>
<protein>
    <submittedName>
        <fullName evidence="2">Alkylhydroperoxidase</fullName>
    </submittedName>
</protein>
<dbReference type="InterPro" id="IPR004675">
    <property type="entry name" value="AhpD_core"/>
</dbReference>
<evidence type="ECO:0000259" key="1">
    <source>
        <dbReference type="Pfam" id="PF02627"/>
    </source>
</evidence>
<dbReference type="Proteomes" id="UP000072741">
    <property type="component" value="Unassembled WGS sequence"/>
</dbReference>
<dbReference type="EMBL" id="LDSL01000127">
    <property type="protein sequence ID" value="KTT16362.1"/>
    <property type="molecule type" value="Genomic_DNA"/>
</dbReference>
<evidence type="ECO:0000313" key="2">
    <source>
        <dbReference type="EMBL" id="KTT16362.1"/>
    </source>
</evidence>
<keyword evidence="2" id="KW-0575">Peroxidase</keyword>
<dbReference type="NCBIfam" id="TIGR00778">
    <property type="entry name" value="ahpD_dom"/>
    <property type="match status" value="1"/>
</dbReference>
<dbReference type="PANTHER" id="PTHR34846:SF10">
    <property type="entry name" value="CYTOPLASMIC PROTEIN"/>
    <property type="match status" value="1"/>
</dbReference>
<accession>A0A147GPE7</accession>
<dbReference type="InterPro" id="IPR029032">
    <property type="entry name" value="AhpD-like"/>
</dbReference>
<feature type="domain" description="Carboxymuconolactone decarboxylase-like" evidence="1">
    <location>
        <begin position="16"/>
        <end position="98"/>
    </location>
</feature>
<reference evidence="2 3" key="1">
    <citation type="journal article" date="2016" name="Front. Microbiol.">
        <title>Genomic Resource of Rice Seed Associated Bacteria.</title>
        <authorList>
            <person name="Midha S."/>
            <person name="Bansal K."/>
            <person name="Sharma S."/>
            <person name="Kumar N."/>
            <person name="Patil P.P."/>
            <person name="Chaudhry V."/>
            <person name="Patil P.B."/>
        </authorList>
    </citation>
    <scope>NUCLEOTIDE SEQUENCE [LARGE SCALE GENOMIC DNA]</scope>
    <source>
        <strain evidence="2 3">NS331</strain>
    </source>
</reference>
<dbReference type="PANTHER" id="PTHR34846">
    <property type="entry name" value="4-CARBOXYMUCONOLACTONE DECARBOXYLASE FAMILY PROTEIN (AFU_ORTHOLOGUE AFUA_6G11590)"/>
    <property type="match status" value="1"/>
</dbReference>
<keyword evidence="3" id="KW-1185">Reference proteome</keyword>
<dbReference type="OrthoDB" id="9801997at2"/>
<comment type="caution">
    <text evidence="2">The sequence shown here is derived from an EMBL/GenBank/DDBJ whole genome shotgun (WGS) entry which is preliminary data.</text>
</comment>
<dbReference type="Pfam" id="PF02627">
    <property type="entry name" value="CMD"/>
    <property type="match status" value="1"/>
</dbReference>
<keyword evidence="2" id="KW-0560">Oxidoreductase</keyword>
<sequence length="158" mass="17527">MTPAATPRLPYTEIAPDLYQQLYALSLAVRQSGLAPRLLHLVDLRVSQINGCAFCVDMHGRELLAAGDSLQRLNSLVTWRDVDLFDARERAALHWAEQVTRQAIAHPAQADFDALRPHFTDAEIVSLTFAIGTINTWNRLAVGFAVPVARRELRAKAA</sequence>
<gene>
    <name evidence="2" type="ORF">NS331_18640</name>
</gene>
<dbReference type="SUPFAM" id="SSF69118">
    <property type="entry name" value="AhpD-like"/>
    <property type="match status" value="1"/>
</dbReference>
<name>A0A147GPE7_9BURK</name>